<evidence type="ECO:0000313" key="1">
    <source>
        <dbReference type="EMBL" id="KAK9923710.1"/>
    </source>
</evidence>
<protein>
    <submittedName>
        <fullName evidence="1">Uncharacterized protein</fullName>
    </submittedName>
</protein>
<comment type="caution">
    <text evidence="1">The sequence shown here is derived from an EMBL/GenBank/DDBJ whole genome shotgun (WGS) entry which is preliminary data.</text>
</comment>
<gene>
    <name evidence="1" type="ORF">M0R45_032113</name>
</gene>
<evidence type="ECO:0000313" key="2">
    <source>
        <dbReference type="Proteomes" id="UP001457282"/>
    </source>
</evidence>
<reference evidence="1 2" key="1">
    <citation type="journal article" date="2023" name="G3 (Bethesda)">
        <title>A chromosome-length genome assembly and annotation of blackberry (Rubus argutus, cv. 'Hillquist').</title>
        <authorList>
            <person name="Bruna T."/>
            <person name="Aryal R."/>
            <person name="Dudchenko O."/>
            <person name="Sargent D.J."/>
            <person name="Mead D."/>
            <person name="Buti M."/>
            <person name="Cavallini A."/>
            <person name="Hytonen T."/>
            <person name="Andres J."/>
            <person name="Pham M."/>
            <person name="Weisz D."/>
            <person name="Mascagni F."/>
            <person name="Usai G."/>
            <person name="Natali L."/>
            <person name="Bassil N."/>
            <person name="Fernandez G.E."/>
            <person name="Lomsadze A."/>
            <person name="Armour M."/>
            <person name="Olukolu B."/>
            <person name="Poorten T."/>
            <person name="Britton C."/>
            <person name="Davik J."/>
            <person name="Ashrafi H."/>
            <person name="Aiden E.L."/>
            <person name="Borodovsky M."/>
            <person name="Worthington M."/>
        </authorList>
    </citation>
    <scope>NUCLEOTIDE SEQUENCE [LARGE SCALE GENOMIC DNA]</scope>
    <source>
        <strain evidence="1">PI 553951</strain>
    </source>
</reference>
<name>A0AAW1WI48_RUBAR</name>
<keyword evidence="2" id="KW-1185">Reference proteome</keyword>
<dbReference type="AlphaFoldDB" id="A0AAW1WI48"/>
<dbReference type="Proteomes" id="UP001457282">
    <property type="component" value="Unassembled WGS sequence"/>
</dbReference>
<accession>A0AAW1WI48</accession>
<sequence length="67" mass="7134">MGRCLATSAPARVLVQSRLSRSGTDSMIAGPNLAAGWEVRNCIWAHGERRQCMSSSAKTEVQISGGE</sequence>
<proteinExistence type="predicted"/>
<organism evidence="1 2">
    <name type="scientific">Rubus argutus</name>
    <name type="common">Southern blackberry</name>
    <dbReference type="NCBI Taxonomy" id="59490"/>
    <lineage>
        <taxon>Eukaryota</taxon>
        <taxon>Viridiplantae</taxon>
        <taxon>Streptophyta</taxon>
        <taxon>Embryophyta</taxon>
        <taxon>Tracheophyta</taxon>
        <taxon>Spermatophyta</taxon>
        <taxon>Magnoliopsida</taxon>
        <taxon>eudicotyledons</taxon>
        <taxon>Gunneridae</taxon>
        <taxon>Pentapetalae</taxon>
        <taxon>rosids</taxon>
        <taxon>fabids</taxon>
        <taxon>Rosales</taxon>
        <taxon>Rosaceae</taxon>
        <taxon>Rosoideae</taxon>
        <taxon>Rosoideae incertae sedis</taxon>
        <taxon>Rubus</taxon>
    </lineage>
</organism>
<dbReference type="EMBL" id="JBEDUW010000006">
    <property type="protein sequence ID" value="KAK9923710.1"/>
    <property type="molecule type" value="Genomic_DNA"/>
</dbReference>